<protein>
    <submittedName>
        <fullName evidence="2">Uncharacterized protein</fullName>
    </submittedName>
</protein>
<feature type="region of interest" description="Disordered" evidence="1">
    <location>
        <begin position="20"/>
        <end position="49"/>
    </location>
</feature>
<evidence type="ECO:0000313" key="3">
    <source>
        <dbReference type="Proteomes" id="UP001583186"/>
    </source>
</evidence>
<dbReference type="EMBL" id="JAWCUI010000023">
    <property type="protein sequence ID" value="KAL1896352.1"/>
    <property type="molecule type" value="Genomic_DNA"/>
</dbReference>
<evidence type="ECO:0000256" key="1">
    <source>
        <dbReference type="SAM" id="MobiDB-lite"/>
    </source>
</evidence>
<comment type="caution">
    <text evidence="2">The sequence shown here is derived from an EMBL/GenBank/DDBJ whole genome shotgun (WGS) entry which is preliminary data.</text>
</comment>
<reference evidence="2 3" key="1">
    <citation type="journal article" date="2024" name="IMA Fungus">
        <title>IMA Genome - F19 : A genome assembly and annotation guide to empower mycologists, including annotated draft genome sequences of Ceratocystis pirilliformis, Diaporthe australafricana, Fusarium ophioides, Paecilomyces lecythidis, and Sporothrix stenoceras.</title>
        <authorList>
            <person name="Aylward J."/>
            <person name="Wilson A.M."/>
            <person name="Visagie C.M."/>
            <person name="Spraker J."/>
            <person name="Barnes I."/>
            <person name="Buitendag C."/>
            <person name="Ceriani C."/>
            <person name="Del Mar Angel L."/>
            <person name="du Plessis D."/>
            <person name="Fuchs T."/>
            <person name="Gasser K."/>
            <person name="Kramer D."/>
            <person name="Li W."/>
            <person name="Munsamy K."/>
            <person name="Piso A."/>
            <person name="Price J.L."/>
            <person name="Sonnekus B."/>
            <person name="Thomas C."/>
            <person name="van der Nest A."/>
            <person name="van Dijk A."/>
            <person name="van Heerden A."/>
            <person name="van Vuuren N."/>
            <person name="Yilmaz N."/>
            <person name="Duong T.A."/>
            <person name="van der Merwe N.A."/>
            <person name="Wingfield M.J."/>
            <person name="Wingfield B.D."/>
        </authorList>
    </citation>
    <scope>NUCLEOTIDE SEQUENCE [LARGE SCALE GENOMIC DNA]</scope>
    <source>
        <strain evidence="2 3">CMW 5346</strain>
    </source>
</reference>
<proteinExistence type="predicted"/>
<sequence length="582" mass="62052">MDIKALAALRGLHDRGRTMIRKGAKSRAVDSDTDNDVASNDAEQKLSRAPSLTAFHSRLWMPIGDEEGAFAPRAVAPHAAVPRASSPRTVRFAVSKDAAIETEPVTETKIAGKQAAAEKDEDKVNECAIACTANNDVEKPQDAGQPIDTCAVGNSDAEDDDIDESERRAAFILKAVAKRRAQLRMDEYKKSAAATAGSPTLDANGHLIINGGAVKPARNADGSLISELTMQLRRQDDEVAAAAKALGMIVADDASSSRHSDQSVPPAPHNSPTTSTEHGAGEHPNPLRSNPSGPITPPHTPPFQGAESPQLPPAPPSTPASSNALQLIPRRRLGDVMTPPLSPPTTIPSIVSAVATIISTTSTASSPAMASSSHAGSFSDTASSSLVETFPPITTIDGTLIRGPAFKIPQDAINAAGLSTTGEMSTYAKHSLAWLPHCERPARSFLLGAEVNKALYRHIMQENSLHTRVNYFGPARNESNDALKTTPSITPSAASLACQALRTIKDTDDIDVVTALAPPPFHRKYRPAPRMQKPFYVPKVNTKPIDYNGFRVQPAVPEIDLEAELYRNECYDFANGYNSKGW</sequence>
<feature type="region of interest" description="Disordered" evidence="1">
    <location>
        <begin position="252"/>
        <end position="322"/>
    </location>
</feature>
<name>A0ABR3Z841_9PEZI</name>
<dbReference type="Proteomes" id="UP001583186">
    <property type="component" value="Unassembled WGS sequence"/>
</dbReference>
<evidence type="ECO:0000313" key="2">
    <source>
        <dbReference type="EMBL" id="KAL1896352.1"/>
    </source>
</evidence>
<keyword evidence="3" id="KW-1185">Reference proteome</keyword>
<gene>
    <name evidence="2" type="ORF">Sste5346_004737</name>
</gene>
<organism evidence="2 3">
    <name type="scientific">Sporothrix stenoceras</name>
    <dbReference type="NCBI Taxonomy" id="5173"/>
    <lineage>
        <taxon>Eukaryota</taxon>
        <taxon>Fungi</taxon>
        <taxon>Dikarya</taxon>
        <taxon>Ascomycota</taxon>
        <taxon>Pezizomycotina</taxon>
        <taxon>Sordariomycetes</taxon>
        <taxon>Sordariomycetidae</taxon>
        <taxon>Ophiostomatales</taxon>
        <taxon>Ophiostomataceae</taxon>
        <taxon>Sporothrix</taxon>
    </lineage>
</organism>
<accession>A0ABR3Z841</accession>
<feature type="region of interest" description="Disordered" evidence="1">
    <location>
        <begin position="139"/>
        <end position="162"/>
    </location>
</feature>